<reference evidence="3" key="1">
    <citation type="submission" date="2018-11" db="EMBL/GenBank/DDBJ databases">
        <authorList>
            <consortium name="Genoscope - CEA"/>
            <person name="William W."/>
        </authorList>
    </citation>
    <scope>NUCLEOTIDE SEQUENCE</scope>
</reference>
<proteinExistence type="predicted"/>
<dbReference type="AlphaFoldDB" id="A0A3P5ZG84"/>
<dbReference type="Pfam" id="PF13334">
    <property type="entry name" value="DUF4094"/>
    <property type="match status" value="1"/>
</dbReference>
<evidence type="ECO:0000259" key="2">
    <source>
        <dbReference type="Pfam" id="PF13334"/>
    </source>
</evidence>
<dbReference type="UniPathway" id="UPA00378"/>
<keyword evidence="1" id="KW-0732">Signal</keyword>
<accession>A0A3P5ZG84</accession>
<feature type="signal peptide" evidence="1">
    <location>
        <begin position="1"/>
        <end position="20"/>
    </location>
</feature>
<feature type="domain" description="DUF4094" evidence="2">
    <location>
        <begin position="8"/>
        <end position="91"/>
    </location>
</feature>
<protein>
    <recommendedName>
        <fullName evidence="2">DUF4094 domain-containing protein</fullName>
    </recommendedName>
</protein>
<gene>
    <name evidence="3" type="ORF">BRAA01T01767Z</name>
</gene>
<dbReference type="InterPro" id="IPR025298">
    <property type="entry name" value="DUF4094"/>
</dbReference>
<sequence>MIPSLCALIIILVYVNRMWPEPKAIVVSREASDERLQLVSEDCDSSKVSFLIRRFLKRGSKDSLGEVYKSPDAVQTLDKMISTLEMELAAAGAAQESIINRSPLPETVTKRI</sequence>
<feature type="chain" id="PRO_5018085236" description="DUF4094 domain-containing protein" evidence="1">
    <location>
        <begin position="21"/>
        <end position="112"/>
    </location>
</feature>
<evidence type="ECO:0000313" key="3">
    <source>
        <dbReference type="EMBL" id="VDC75265.1"/>
    </source>
</evidence>
<organism evidence="3">
    <name type="scientific">Brassica campestris</name>
    <name type="common">Field mustard</name>
    <dbReference type="NCBI Taxonomy" id="3711"/>
    <lineage>
        <taxon>Eukaryota</taxon>
        <taxon>Viridiplantae</taxon>
        <taxon>Streptophyta</taxon>
        <taxon>Embryophyta</taxon>
        <taxon>Tracheophyta</taxon>
        <taxon>Spermatophyta</taxon>
        <taxon>Magnoliopsida</taxon>
        <taxon>eudicotyledons</taxon>
        <taxon>Gunneridae</taxon>
        <taxon>Pentapetalae</taxon>
        <taxon>rosids</taxon>
        <taxon>malvids</taxon>
        <taxon>Brassicales</taxon>
        <taxon>Brassicaceae</taxon>
        <taxon>Brassiceae</taxon>
        <taxon>Brassica</taxon>
    </lineage>
</organism>
<name>A0A3P5ZG84_BRACM</name>
<evidence type="ECO:0000256" key="1">
    <source>
        <dbReference type="SAM" id="SignalP"/>
    </source>
</evidence>
<dbReference type="EMBL" id="LR031571">
    <property type="protein sequence ID" value="VDC75265.1"/>
    <property type="molecule type" value="Genomic_DNA"/>
</dbReference>